<proteinExistence type="predicted"/>
<dbReference type="GO" id="GO:0005694">
    <property type="term" value="C:chromosome"/>
    <property type="evidence" value="ECO:0007669"/>
    <property type="project" value="TreeGrafter"/>
</dbReference>
<gene>
    <name evidence="2" type="ORF">DBA34_00135</name>
    <name evidence="3" type="ORF">DBB29_00095</name>
</gene>
<dbReference type="SUPFAM" id="SSF109709">
    <property type="entry name" value="KorB DNA-binding domain-like"/>
    <property type="match status" value="1"/>
</dbReference>
<organism evidence="2 5">
    <name type="scientific">Pandoraea cepalis</name>
    <dbReference type="NCBI Taxonomy" id="2508294"/>
    <lineage>
        <taxon>Bacteria</taxon>
        <taxon>Pseudomonadati</taxon>
        <taxon>Pseudomonadota</taxon>
        <taxon>Betaproteobacteria</taxon>
        <taxon>Burkholderiales</taxon>
        <taxon>Burkholderiaceae</taxon>
        <taxon>Pandoraea</taxon>
    </lineage>
</organism>
<sequence>MNAIHADNAITANNSAASGAGKFKLVPFNRLVESKRNVNAKVVISDEVRKQFADSISANDGLLQNLIVTFDGEHYPVEAGRKRFAGLSYLVAQGDPRFTPEYLVPVLEVADDDALIKSASENLARNAMRPAEEFEAFKAMIDEGRSIDFVAQAFNTTPRAVEQRLKLAQLSPTLFELFRDDKIRLDEMKVLTLAPSHADQESAWEAFQKGYWRDLSTLRSLIVKREINAATDTTALFVGVGAYVAAGGFLRQDLFGGDNSGYIADPELLSKLCTEKLEAAAADVKAEGWGWVEVIQNIYNAPSGDVLPKEDYVPTEAEAARLAAAKEEHEAAEMLWADLPEEDADTEEGDALYARREKAEDAVRNIEDELLEKGAYNPLLMKFAGAVMAIGQGGRLDVRRGIVRKEDAAAVARALGNDAEATRLEKAVESTKSAVKGPHSESLIRRLTANQTLAVQAEVAGNVDVALAVLLMPLIRTVFSKHSGDVCANVRAEDQSNHLAAIDPNIVGSAAAKAIDKRKKYLAAKLPKNASALFATLLNMQMKDRLELLAFCTAVSIDGTRGTEMDKHPIDLVGEALDLDMNNWWEASAETYLASVSRQQIAVVVKEAVGAKEAQAVEAMKKGEAVSYAAAQIKGKKWLPKVLRPKFAPKTKAGPSTKSKQAKPANAAAPKGETITQ</sequence>
<dbReference type="Gene3D" id="1.10.10.2830">
    <property type="match status" value="1"/>
</dbReference>
<dbReference type="InterPro" id="IPR050336">
    <property type="entry name" value="Chromosome_partition/occlusion"/>
</dbReference>
<dbReference type="AlphaFoldDB" id="A0AAW7MG50"/>
<comment type="caution">
    <text evidence="2">The sequence shown here is derived from an EMBL/GenBank/DDBJ whole genome shotgun (WGS) entry which is preliminary data.</text>
</comment>
<evidence type="ECO:0000313" key="2">
    <source>
        <dbReference type="EMBL" id="MDN4571685.1"/>
    </source>
</evidence>
<feature type="compositionally biased region" description="Low complexity" evidence="1">
    <location>
        <begin position="662"/>
        <end position="671"/>
    </location>
</feature>
<protein>
    <recommendedName>
        <fullName evidence="6">Chromosome partitioning protein ParB</fullName>
    </recommendedName>
</protein>
<evidence type="ECO:0000313" key="3">
    <source>
        <dbReference type="EMBL" id="MDN4576541.1"/>
    </source>
</evidence>
<evidence type="ECO:0008006" key="6">
    <source>
        <dbReference type="Google" id="ProtNLM"/>
    </source>
</evidence>
<feature type="region of interest" description="Disordered" evidence="1">
    <location>
        <begin position="644"/>
        <end position="677"/>
    </location>
</feature>
<dbReference type="InterPro" id="IPR036086">
    <property type="entry name" value="ParB/Sulfiredoxin_sf"/>
</dbReference>
<dbReference type="SUPFAM" id="SSF110849">
    <property type="entry name" value="ParB/Sulfiredoxin"/>
    <property type="match status" value="1"/>
</dbReference>
<evidence type="ECO:0000313" key="4">
    <source>
        <dbReference type="Proteomes" id="UP001172788"/>
    </source>
</evidence>
<dbReference type="PANTHER" id="PTHR33375:SF7">
    <property type="entry name" value="CHROMOSOME 2-PARTITIONING PROTEIN PARB-RELATED"/>
    <property type="match status" value="1"/>
</dbReference>
<dbReference type="EMBL" id="QAIC01000012">
    <property type="protein sequence ID" value="MDN4571685.1"/>
    <property type="molecule type" value="Genomic_DNA"/>
</dbReference>
<evidence type="ECO:0000313" key="5">
    <source>
        <dbReference type="Proteomes" id="UP001172791"/>
    </source>
</evidence>
<dbReference type="Proteomes" id="UP001172791">
    <property type="component" value="Unassembled WGS sequence"/>
</dbReference>
<reference evidence="2" key="1">
    <citation type="submission" date="2018-04" db="EMBL/GenBank/DDBJ databases">
        <authorList>
            <person name="Jy Z."/>
        </authorList>
    </citation>
    <scope>NUCLEOTIDE SEQUENCE</scope>
    <source>
        <strain evidence="3">AS13</strain>
        <strain evidence="2">LA18</strain>
    </source>
</reference>
<evidence type="ECO:0000256" key="1">
    <source>
        <dbReference type="SAM" id="MobiDB-lite"/>
    </source>
</evidence>
<accession>A0AAW7MG50</accession>
<dbReference type="GO" id="GO:0007059">
    <property type="term" value="P:chromosome segregation"/>
    <property type="evidence" value="ECO:0007669"/>
    <property type="project" value="TreeGrafter"/>
</dbReference>
<dbReference type="RefSeq" id="WP_301233097.1">
    <property type="nucleotide sequence ID" value="NZ_QAIC01000012.1"/>
</dbReference>
<keyword evidence="4" id="KW-1185">Reference proteome</keyword>
<dbReference type="Proteomes" id="UP001172788">
    <property type="component" value="Unassembled WGS sequence"/>
</dbReference>
<name>A0AAW7MG50_9BURK</name>
<dbReference type="PANTHER" id="PTHR33375">
    <property type="entry name" value="CHROMOSOME-PARTITIONING PROTEIN PARB-RELATED"/>
    <property type="match status" value="1"/>
</dbReference>
<dbReference type="EMBL" id="QAID01000009">
    <property type="protein sequence ID" value="MDN4576541.1"/>
    <property type="molecule type" value="Genomic_DNA"/>
</dbReference>